<comment type="caution">
    <text evidence="1">The sequence shown here is derived from an EMBL/GenBank/DDBJ whole genome shotgun (WGS) entry which is preliminary data.</text>
</comment>
<name>A0ABU8CKI5_9HYPH</name>
<protein>
    <submittedName>
        <fullName evidence="1">Uncharacterized protein</fullName>
    </submittedName>
</protein>
<reference evidence="1 2" key="1">
    <citation type="submission" date="2024-01" db="EMBL/GenBank/DDBJ databases">
        <title>Draft genome sequences of three bacterial strains isolated from Acacia saligna represent a potential new species within the genus Rhizobium.</title>
        <authorList>
            <person name="Tambong J.T."/>
            <person name="Mnasri B."/>
        </authorList>
    </citation>
    <scope>NUCLEOTIDE SEQUENCE [LARGE SCALE GENOMIC DNA]</scope>
    <source>
        <strain evidence="1 2">1AS12I</strain>
    </source>
</reference>
<evidence type="ECO:0000313" key="2">
    <source>
        <dbReference type="Proteomes" id="UP001531129"/>
    </source>
</evidence>
<gene>
    <name evidence="1" type="ORF">V8Q02_15265</name>
</gene>
<keyword evidence="2" id="KW-1185">Reference proteome</keyword>
<proteinExistence type="predicted"/>
<accession>A0ABU8CKI5</accession>
<dbReference type="RefSeq" id="WP_335913416.1">
    <property type="nucleotide sequence ID" value="NZ_JBAMYB010000008.1"/>
</dbReference>
<organism evidence="1 2">
    <name type="scientific">Rhizobium aouanii</name>
    <dbReference type="NCBI Taxonomy" id="3118145"/>
    <lineage>
        <taxon>Bacteria</taxon>
        <taxon>Pseudomonadati</taxon>
        <taxon>Pseudomonadota</taxon>
        <taxon>Alphaproteobacteria</taxon>
        <taxon>Hyphomicrobiales</taxon>
        <taxon>Rhizobiaceae</taxon>
        <taxon>Rhizobium/Agrobacterium group</taxon>
        <taxon>Rhizobium</taxon>
    </lineage>
</organism>
<sequence length="91" mass="9939">MPAKSSKGLASIGRFKMGDDDLPHPVHGQDHSLCLPAVAAAVKAERNFMADLPEDTEFLLQPAARALGATICQQRKLKAFRDWLLTEISHS</sequence>
<dbReference type="Proteomes" id="UP001531129">
    <property type="component" value="Unassembled WGS sequence"/>
</dbReference>
<evidence type="ECO:0000313" key="1">
    <source>
        <dbReference type="EMBL" id="MEI1249344.1"/>
    </source>
</evidence>
<dbReference type="EMBL" id="JBAMYC010000008">
    <property type="protein sequence ID" value="MEI1249344.1"/>
    <property type="molecule type" value="Genomic_DNA"/>
</dbReference>